<name>A0ABR1JM93_9AGAR</name>
<feature type="compositionally biased region" description="Polar residues" evidence="1">
    <location>
        <begin position="970"/>
        <end position="983"/>
    </location>
</feature>
<protein>
    <recommendedName>
        <fullName evidence="4">CxC1-like cysteine cluster associated with KDZ transposases domain-containing protein</fullName>
    </recommendedName>
</protein>
<accession>A0ABR1JM93</accession>
<proteinExistence type="predicted"/>
<dbReference type="Pfam" id="PF18758">
    <property type="entry name" value="KDZ"/>
    <property type="match status" value="1"/>
</dbReference>
<feature type="region of interest" description="Disordered" evidence="1">
    <location>
        <begin position="376"/>
        <end position="404"/>
    </location>
</feature>
<comment type="caution">
    <text evidence="2">The sequence shown here is derived from an EMBL/GenBank/DDBJ whole genome shotgun (WGS) entry which is preliminary data.</text>
</comment>
<dbReference type="Proteomes" id="UP001498398">
    <property type="component" value="Unassembled WGS sequence"/>
</dbReference>
<evidence type="ECO:0008006" key="4">
    <source>
        <dbReference type="Google" id="ProtNLM"/>
    </source>
</evidence>
<reference evidence="2 3" key="1">
    <citation type="submission" date="2024-01" db="EMBL/GenBank/DDBJ databases">
        <title>A draft genome for the cacao thread blight pathogen Marasmiellus scandens.</title>
        <authorList>
            <person name="Baruah I.K."/>
            <person name="Leung J."/>
            <person name="Bukari Y."/>
            <person name="Amoako-Attah I."/>
            <person name="Meinhardt L.W."/>
            <person name="Bailey B.A."/>
            <person name="Cohen S.P."/>
        </authorList>
    </citation>
    <scope>NUCLEOTIDE SEQUENCE [LARGE SCALE GENOMIC DNA]</scope>
    <source>
        <strain evidence="2 3">GH-19</strain>
    </source>
</reference>
<feature type="compositionally biased region" description="Basic and acidic residues" evidence="1">
    <location>
        <begin position="989"/>
        <end position="1002"/>
    </location>
</feature>
<feature type="compositionally biased region" description="Acidic residues" evidence="1">
    <location>
        <begin position="1003"/>
        <end position="1015"/>
    </location>
</feature>
<feature type="region of interest" description="Disordered" evidence="1">
    <location>
        <begin position="934"/>
        <end position="1016"/>
    </location>
</feature>
<evidence type="ECO:0000256" key="1">
    <source>
        <dbReference type="SAM" id="MobiDB-lite"/>
    </source>
</evidence>
<organism evidence="2 3">
    <name type="scientific">Marasmiellus scandens</name>
    <dbReference type="NCBI Taxonomy" id="2682957"/>
    <lineage>
        <taxon>Eukaryota</taxon>
        <taxon>Fungi</taxon>
        <taxon>Dikarya</taxon>
        <taxon>Basidiomycota</taxon>
        <taxon>Agaricomycotina</taxon>
        <taxon>Agaricomycetes</taxon>
        <taxon>Agaricomycetidae</taxon>
        <taxon>Agaricales</taxon>
        <taxon>Marasmiineae</taxon>
        <taxon>Omphalotaceae</taxon>
        <taxon>Marasmiellus</taxon>
    </lineage>
</organism>
<evidence type="ECO:0000313" key="2">
    <source>
        <dbReference type="EMBL" id="KAK7464093.1"/>
    </source>
</evidence>
<dbReference type="EMBL" id="JBANRG010000008">
    <property type="protein sequence ID" value="KAK7464093.1"/>
    <property type="molecule type" value="Genomic_DNA"/>
</dbReference>
<feature type="compositionally biased region" description="Low complexity" evidence="1">
    <location>
        <begin position="944"/>
        <end position="967"/>
    </location>
</feature>
<evidence type="ECO:0000313" key="3">
    <source>
        <dbReference type="Proteomes" id="UP001498398"/>
    </source>
</evidence>
<gene>
    <name evidence="2" type="ORF">VKT23_006254</name>
</gene>
<dbReference type="PANTHER" id="PTHR33096">
    <property type="entry name" value="CXC2 DOMAIN-CONTAINING PROTEIN"/>
    <property type="match status" value="1"/>
</dbReference>
<dbReference type="PANTHER" id="PTHR33096:SF1">
    <property type="entry name" value="CXC1-LIKE CYSTEINE CLUSTER ASSOCIATED WITH KDZ TRANSPOSASES DOMAIN-CONTAINING PROTEIN"/>
    <property type="match status" value="1"/>
</dbReference>
<keyword evidence="3" id="KW-1185">Reference proteome</keyword>
<feature type="compositionally biased region" description="Acidic residues" evidence="1">
    <location>
        <begin position="388"/>
        <end position="404"/>
    </location>
</feature>
<sequence length="1038" mass="118740">MSKSRSRGVSKRVKFGSGGGRFGLQGITQSAPYGFKRRVQERQIAAERYSREVAGLSQDAQNALNDLAGVRTETEHFDIVMDDLPGASGFDDEENDHAGFVNESLVIHVEDLIEFRRSHSAVRSKHIRKRKDFRTWRNRLQNFQTKWDRLIEPLTDAYITWKYCDTPPSVSTSQSTCGFYQTTGYDFGIDVLDIHTMARSALITRDETTEASVALVLAGFLGNSPEQPSLAFALPTLDLFFTIRRFKASFSIEAFARVLCHLYKIPYRRFYRSAFSNAFDVYLQIRRAVDIRVAKELGYNTHNYRVLHSCPPCCYELQDEPRLKYSRMWVCDGNNSLRRMATLPGRRTGDTRTFDGSDYFLSTEFVNQYADEVKARPPKHTDLKPVNNDEDDEDEEVLGLEEGGDPTDGLDVDASLSKSLAACTKNWKAASAEAKKKMWNIFEETGIFASACRHGFILWLADMVRSGELAKYALAMVAMALDVFGEEWILGYDIGCSFEQTIKSSSLGARFQERGCRTCVNAFHGYSHNFLCQLLYHPLNIEGMGLEDLETLERIFSASNHLASITRYATAYRRRVLIDLYFQHWDDEKYQNLADMLHNNYVQALATIAEEGQSLEEGLRAVGLTVADLEAYYVDEAQHFQNLGKELDEDLHAVAYVDLLRQYRDVCKSYENACSQFRTQTPEDYEVLQNYSANLSETRKTETLRRFYAEKRDLVLHELLQLELAMNISKRWQPSDPEYVKTLEYMNVREYRQALEHLHKLVIQRLYELHRLNLSQTGYKMRTQIANALQKRSKAIQRAVKRYNKAAQALQPPRPTLDWTKISHFTFLDQFNILQDTRHSLFDKPWAKPVVRELMKKNRRVQRAREEIVRCNIELRRLHTSILDEHAHFLQVLQGVEGTPIHGPVREYAVRRYRINKSLLRRINETYDLEGFTGIPRAGKRKGSSSTANTSSTSPTDLPTSPASSLPMVSENSHTTQVLSSAAVSPETCDDKLDKLAGNERDTDSDESDNDDVIGCDDAVTDRVEGIVDFLSNLSVHQ</sequence>
<dbReference type="InterPro" id="IPR040521">
    <property type="entry name" value="KDZ"/>
</dbReference>